<keyword evidence="5" id="KW-0812">Transmembrane</keyword>
<gene>
    <name evidence="12" type="ORF">ACA1_100430</name>
</gene>
<name>L8GLX4_ACACF</name>
<evidence type="ECO:0000256" key="3">
    <source>
        <dbReference type="ARBA" id="ARBA00013650"/>
    </source>
</evidence>
<evidence type="ECO:0000256" key="9">
    <source>
        <dbReference type="ARBA" id="ARBA00023128"/>
    </source>
</evidence>
<dbReference type="KEGG" id="acan:ACA1_100430"/>
<protein>
    <recommendedName>
        <fullName evidence="3">Mitochondrial inner membrane protease subunit 2</fullName>
    </recommendedName>
</protein>
<dbReference type="PRINTS" id="PR00727">
    <property type="entry name" value="LEADERPTASE"/>
</dbReference>
<keyword evidence="8" id="KW-1133">Transmembrane helix</keyword>
<dbReference type="GeneID" id="14913745"/>
<dbReference type="PANTHER" id="PTHR46041:SF2">
    <property type="entry name" value="MITOCHONDRIAL INNER MEMBRANE PROTEASE SUBUNIT 2"/>
    <property type="match status" value="1"/>
</dbReference>
<proteinExistence type="inferred from homology"/>
<evidence type="ECO:0000256" key="6">
    <source>
        <dbReference type="ARBA" id="ARBA00022792"/>
    </source>
</evidence>
<dbReference type="Pfam" id="PF10502">
    <property type="entry name" value="Peptidase_S26"/>
    <property type="match status" value="1"/>
</dbReference>
<dbReference type="Gene3D" id="2.10.109.10">
    <property type="entry name" value="Umud Fragment, subunit A"/>
    <property type="match status" value="2"/>
</dbReference>
<comment type="similarity">
    <text evidence="2">Belongs to the peptidase S26 family. IMP2 subfamily.</text>
</comment>
<keyword evidence="7" id="KW-0378">Hydrolase</keyword>
<keyword evidence="13" id="KW-1185">Reference proteome</keyword>
<sequence length="124" mass="14390">MYPTLEKNDWVLTSSRRNGLHRGDVVVLRSVKEPKERMIKRVTGLPDDLIHTDDAKLVRVPRGYCWIEGDNASVSLDSNVFGAVPVGLVESRALYRLDRGWRLHKLESVPRERLQRTKKEREVR</sequence>
<dbReference type="AlphaFoldDB" id="L8GLX4"/>
<accession>L8GLX4</accession>
<evidence type="ECO:0000256" key="10">
    <source>
        <dbReference type="ARBA" id="ARBA00023136"/>
    </source>
</evidence>
<dbReference type="InterPro" id="IPR019533">
    <property type="entry name" value="Peptidase_S26"/>
</dbReference>
<keyword evidence="10" id="KW-0472">Membrane</keyword>
<keyword evidence="9" id="KW-0496">Mitochondrion</keyword>
<evidence type="ECO:0000256" key="1">
    <source>
        <dbReference type="ARBA" id="ARBA00004434"/>
    </source>
</evidence>
<evidence type="ECO:0000256" key="8">
    <source>
        <dbReference type="ARBA" id="ARBA00022989"/>
    </source>
</evidence>
<dbReference type="PANTHER" id="PTHR46041">
    <property type="entry name" value="MITOCHONDRIAL INNER MEMBRANE PROTEASE SUBUNIT 2"/>
    <property type="match status" value="1"/>
</dbReference>
<dbReference type="SUPFAM" id="SSF51306">
    <property type="entry name" value="LexA/Signal peptidase"/>
    <property type="match status" value="1"/>
</dbReference>
<dbReference type="RefSeq" id="XP_004335219.1">
    <property type="nucleotide sequence ID" value="XM_004335171.1"/>
</dbReference>
<dbReference type="VEuPathDB" id="AmoebaDB:ACA1_100430"/>
<evidence type="ECO:0000313" key="12">
    <source>
        <dbReference type="EMBL" id="ELR13206.1"/>
    </source>
</evidence>
<dbReference type="STRING" id="1257118.L8GLX4"/>
<dbReference type="GO" id="GO:0042720">
    <property type="term" value="C:mitochondrial inner membrane peptidase complex"/>
    <property type="evidence" value="ECO:0007669"/>
    <property type="project" value="InterPro"/>
</dbReference>
<evidence type="ECO:0000256" key="5">
    <source>
        <dbReference type="ARBA" id="ARBA00022692"/>
    </source>
</evidence>
<dbReference type="GO" id="GO:0006465">
    <property type="term" value="P:signal peptide processing"/>
    <property type="evidence" value="ECO:0007669"/>
    <property type="project" value="InterPro"/>
</dbReference>
<comment type="subcellular location">
    <subcellularLocation>
        <location evidence="1">Mitochondrion inner membrane</location>
        <topology evidence="1">Single-pass membrane protein</topology>
    </subcellularLocation>
</comment>
<keyword evidence="4 12" id="KW-0645">Protease</keyword>
<dbReference type="EMBL" id="KB008097">
    <property type="protein sequence ID" value="ELR13206.1"/>
    <property type="molecule type" value="Genomic_DNA"/>
</dbReference>
<dbReference type="Proteomes" id="UP000011083">
    <property type="component" value="Unassembled WGS sequence"/>
</dbReference>
<reference evidence="12 13" key="1">
    <citation type="journal article" date="2013" name="Genome Biol.">
        <title>Genome of Acanthamoeba castellanii highlights extensive lateral gene transfer and early evolution of tyrosine kinase signaling.</title>
        <authorList>
            <person name="Clarke M."/>
            <person name="Lohan A.J."/>
            <person name="Liu B."/>
            <person name="Lagkouvardos I."/>
            <person name="Roy S."/>
            <person name="Zafar N."/>
            <person name="Bertelli C."/>
            <person name="Schilde C."/>
            <person name="Kianianmomeni A."/>
            <person name="Burglin T.R."/>
            <person name="Frech C."/>
            <person name="Turcotte B."/>
            <person name="Kopec K.O."/>
            <person name="Synnott J.M."/>
            <person name="Choo C."/>
            <person name="Paponov I."/>
            <person name="Finkler A."/>
            <person name="Soon Heng Tan C."/>
            <person name="Hutchins A.P."/>
            <person name="Weinmeier T."/>
            <person name="Rattei T."/>
            <person name="Chu J.S."/>
            <person name="Gimenez G."/>
            <person name="Irimia M."/>
            <person name="Rigden D.J."/>
            <person name="Fitzpatrick D.A."/>
            <person name="Lorenzo-Morales J."/>
            <person name="Bateman A."/>
            <person name="Chiu C.H."/>
            <person name="Tang P."/>
            <person name="Hegemann P."/>
            <person name="Fromm H."/>
            <person name="Raoult D."/>
            <person name="Greub G."/>
            <person name="Miranda-Saavedra D."/>
            <person name="Chen N."/>
            <person name="Nash P."/>
            <person name="Ginger M.L."/>
            <person name="Horn M."/>
            <person name="Schaap P."/>
            <person name="Caler L."/>
            <person name="Loftus B."/>
        </authorList>
    </citation>
    <scope>NUCLEOTIDE SEQUENCE [LARGE SCALE GENOMIC DNA]</scope>
    <source>
        <strain evidence="12 13">Neff</strain>
    </source>
</reference>
<dbReference type="InterPro" id="IPR037730">
    <property type="entry name" value="IMP2"/>
</dbReference>
<evidence type="ECO:0000256" key="7">
    <source>
        <dbReference type="ARBA" id="ARBA00022801"/>
    </source>
</evidence>
<dbReference type="InterPro" id="IPR036286">
    <property type="entry name" value="LexA/Signal_pep-like_sf"/>
</dbReference>
<dbReference type="GO" id="GO:0006627">
    <property type="term" value="P:protein processing involved in protein targeting to mitochondrion"/>
    <property type="evidence" value="ECO:0007669"/>
    <property type="project" value="InterPro"/>
</dbReference>
<organism evidence="12 13">
    <name type="scientific">Acanthamoeba castellanii (strain ATCC 30010 / Neff)</name>
    <dbReference type="NCBI Taxonomy" id="1257118"/>
    <lineage>
        <taxon>Eukaryota</taxon>
        <taxon>Amoebozoa</taxon>
        <taxon>Discosea</taxon>
        <taxon>Longamoebia</taxon>
        <taxon>Centramoebida</taxon>
        <taxon>Acanthamoebidae</taxon>
        <taxon>Acanthamoeba</taxon>
    </lineage>
</organism>
<dbReference type="InterPro" id="IPR000223">
    <property type="entry name" value="Pept_S26A_signal_pept_1"/>
</dbReference>
<evidence type="ECO:0000256" key="2">
    <source>
        <dbReference type="ARBA" id="ARBA00007066"/>
    </source>
</evidence>
<dbReference type="OrthoDB" id="308440at2759"/>
<evidence type="ECO:0000313" key="13">
    <source>
        <dbReference type="Proteomes" id="UP000011083"/>
    </source>
</evidence>
<keyword evidence="6" id="KW-0999">Mitochondrion inner membrane</keyword>
<dbReference type="GO" id="GO:0004252">
    <property type="term" value="F:serine-type endopeptidase activity"/>
    <property type="evidence" value="ECO:0007669"/>
    <property type="project" value="InterPro"/>
</dbReference>
<feature type="domain" description="Peptidase S26" evidence="11">
    <location>
        <begin position="1"/>
        <end position="57"/>
    </location>
</feature>
<evidence type="ECO:0000256" key="4">
    <source>
        <dbReference type="ARBA" id="ARBA00022670"/>
    </source>
</evidence>
<dbReference type="CDD" id="cd06530">
    <property type="entry name" value="S26_SPase_I"/>
    <property type="match status" value="1"/>
</dbReference>
<evidence type="ECO:0000259" key="11">
    <source>
        <dbReference type="Pfam" id="PF10502"/>
    </source>
</evidence>